<dbReference type="Pfam" id="PF04749">
    <property type="entry name" value="PLAC8"/>
    <property type="match status" value="1"/>
</dbReference>
<dbReference type="InterPro" id="IPR006461">
    <property type="entry name" value="PLAC_motif_containing"/>
</dbReference>
<organism evidence="2 3">
    <name type="scientific">Blepharisma stoltei</name>
    <dbReference type="NCBI Taxonomy" id="1481888"/>
    <lineage>
        <taxon>Eukaryota</taxon>
        <taxon>Sar</taxon>
        <taxon>Alveolata</taxon>
        <taxon>Ciliophora</taxon>
        <taxon>Postciliodesmatophora</taxon>
        <taxon>Heterotrichea</taxon>
        <taxon>Heterotrichida</taxon>
        <taxon>Blepharismidae</taxon>
        <taxon>Blepharisma</taxon>
    </lineage>
</organism>
<keyword evidence="1" id="KW-0472">Membrane</keyword>
<keyword evidence="1" id="KW-1133">Transmembrane helix</keyword>
<dbReference type="Proteomes" id="UP001162131">
    <property type="component" value="Unassembled WGS sequence"/>
</dbReference>
<accession>A0AAU9IG26</accession>
<evidence type="ECO:0000313" key="3">
    <source>
        <dbReference type="Proteomes" id="UP001162131"/>
    </source>
</evidence>
<dbReference type="NCBIfam" id="TIGR01571">
    <property type="entry name" value="A_thal_Cys_rich"/>
    <property type="match status" value="1"/>
</dbReference>
<evidence type="ECO:0000313" key="2">
    <source>
        <dbReference type="EMBL" id="CAG9310719.1"/>
    </source>
</evidence>
<dbReference type="EMBL" id="CAJZBQ010000002">
    <property type="protein sequence ID" value="CAG9310719.1"/>
    <property type="molecule type" value="Genomic_DNA"/>
</dbReference>
<evidence type="ECO:0008006" key="4">
    <source>
        <dbReference type="Google" id="ProtNLM"/>
    </source>
</evidence>
<reference evidence="2" key="1">
    <citation type="submission" date="2021-09" db="EMBL/GenBank/DDBJ databases">
        <authorList>
            <consortium name="AG Swart"/>
            <person name="Singh M."/>
            <person name="Singh A."/>
            <person name="Seah K."/>
            <person name="Emmerich C."/>
        </authorList>
    </citation>
    <scope>NUCLEOTIDE SEQUENCE</scope>
    <source>
        <strain evidence="2">ATCC30299</strain>
    </source>
</reference>
<name>A0AAU9IG26_9CILI</name>
<feature type="transmembrane region" description="Helical" evidence="1">
    <location>
        <begin position="46"/>
        <end position="64"/>
    </location>
</feature>
<proteinExistence type="predicted"/>
<dbReference type="AlphaFoldDB" id="A0AAU9IG26"/>
<comment type="caution">
    <text evidence="2">The sequence shown here is derived from an EMBL/GenBank/DDBJ whole genome shotgun (WGS) entry which is preliminary data.</text>
</comment>
<protein>
    <recommendedName>
        <fullName evidence="4">PLAC8 family protein</fullName>
    </recommendedName>
</protein>
<keyword evidence="1" id="KW-0812">Transmembrane</keyword>
<keyword evidence="3" id="KW-1185">Reference proteome</keyword>
<evidence type="ECO:0000256" key="1">
    <source>
        <dbReference type="SAM" id="Phobius"/>
    </source>
</evidence>
<sequence length="128" mass="14452">MGIWDFKTFECAQNPVMCLWAWCVPCGSCCMQAIDAKISDPENKNAALIACLFDCFLCCIGATINRMKLRKQMSIEDSVAMDFLCSCCCGCCSVTQEWMTTMKRYKNNHKTLIWALDEKSGGEDKERA</sequence>
<gene>
    <name evidence="2" type="ORF">BSTOLATCC_MIC1559</name>
</gene>